<dbReference type="EC" id="7.1.1.-" evidence="11"/>
<evidence type="ECO:0000313" key="14">
    <source>
        <dbReference type="Proteomes" id="UP000503096"/>
    </source>
</evidence>
<dbReference type="GO" id="GO:0008137">
    <property type="term" value="F:NADH dehydrogenase (ubiquinone) activity"/>
    <property type="evidence" value="ECO:0007669"/>
    <property type="project" value="InterPro"/>
</dbReference>
<keyword evidence="7" id="KW-1278">Translocase</keyword>
<dbReference type="PANTHER" id="PTHR11058:SF22">
    <property type="entry name" value="NADH-QUINONE OXIDOREDUCTASE SUBUNIT A"/>
    <property type="match status" value="1"/>
</dbReference>
<feature type="transmembrane region" description="Helical" evidence="12">
    <location>
        <begin position="6"/>
        <end position="24"/>
    </location>
</feature>
<dbReference type="RefSeq" id="WP_171161001.1">
    <property type="nucleotide sequence ID" value="NZ_CP053073.1"/>
</dbReference>
<evidence type="ECO:0000256" key="10">
    <source>
        <dbReference type="ARBA" id="ARBA00023136"/>
    </source>
</evidence>
<comment type="function">
    <text evidence="11">NDH-1 shuttles electrons from NADH, via FMN and iron-sulfur (Fe-S) centers, to quinones in the respiratory chain.</text>
</comment>
<dbReference type="Pfam" id="PF00507">
    <property type="entry name" value="Oxidored_q4"/>
    <property type="match status" value="1"/>
</dbReference>
<comment type="catalytic activity">
    <reaction evidence="11">
        <text>a quinone + NADH + 5 H(+)(in) = a quinol + NAD(+) + 4 H(+)(out)</text>
        <dbReference type="Rhea" id="RHEA:57888"/>
        <dbReference type="ChEBI" id="CHEBI:15378"/>
        <dbReference type="ChEBI" id="CHEBI:24646"/>
        <dbReference type="ChEBI" id="CHEBI:57540"/>
        <dbReference type="ChEBI" id="CHEBI:57945"/>
        <dbReference type="ChEBI" id="CHEBI:132124"/>
    </reaction>
</comment>
<keyword evidence="10 12" id="KW-0472">Membrane</keyword>
<keyword evidence="14" id="KW-1185">Reference proteome</keyword>
<dbReference type="GO" id="GO:0030964">
    <property type="term" value="C:NADH dehydrogenase complex"/>
    <property type="evidence" value="ECO:0007669"/>
    <property type="project" value="TreeGrafter"/>
</dbReference>
<evidence type="ECO:0000256" key="11">
    <source>
        <dbReference type="RuleBase" id="RU003639"/>
    </source>
</evidence>
<evidence type="ECO:0000256" key="5">
    <source>
        <dbReference type="ARBA" id="ARBA00022692"/>
    </source>
</evidence>
<keyword evidence="6 11" id="KW-0874">Quinone</keyword>
<feature type="transmembrane region" description="Helical" evidence="12">
    <location>
        <begin position="61"/>
        <end position="84"/>
    </location>
</feature>
<organism evidence="13 14">
    <name type="scientific">Usitatibacter palustris</name>
    <dbReference type="NCBI Taxonomy" id="2732487"/>
    <lineage>
        <taxon>Bacteria</taxon>
        <taxon>Pseudomonadati</taxon>
        <taxon>Pseudomonadota</taxon>
        <taxon>Betaproteobacteria</taxon>
        <taxon>Nitrosomonadales</taxon>
        <taxon>Usitatibacteraceae</taxon>
        <taxon>Usitatibacter</taxon>
    </lineage>
</organism>
<keyword evidence="5 11" id="KW-0812">Transmembrane</keyword>
<keyword evidence="8 12" id="KW-1133">Transmembrane helix</keyword>
<dbReference type="EMBL" id="CP053073">
    <property type="protein sequence ID" value="QJR14220.1"/>
    <property type="molecule type" value="Genomic_DNA"/>
</dbReference>
<evidence type="ECO:0000256" key="9">
    <source>
        <dbReference type="ARBA" id="ARBA00023027"/>
    </source>
</evidence>
<evidence type="ECO:0000313" key="13">
    <source>
        <dbReference type="EMBL" id="QJR14220.1"/>
    </source>
</evidence>
<dbReference type="PANTHER" id="PTHR11058">
    <property type="entry name" value="NADH-UBIQUINONE OXIDOREDUCTASE CHAIN 3"/>
    <property type="match status" value="1"/>
</dbReference>
<keyword evidence="4" id="KW-1003">Cell membrane</keyword>
<protein>
    <recommendedName>
        <fullName evidence="11">NADH-quinone oxidoreductase subunit</fullName>
        <ecNumber evidence="11">7.1.1.-</ecNumber>
    </recommendedName>
</protein>
<dbReference type="GO" id="GO:0005886">
    <property type="term" value="C:plasma membrane"/>
    <property type="evidence" value="ECO:0007669"/>
    <property type="project" value="UniProtKB-SubCell"/>
</dbReference>
<dbReference type="Proteomes" id="UP000503096">
    <property type="component" value="Chromosome"/>
</dbReference>
<proteinExistence type="inferred from homology"/>
<evidence type="ECO:0000256" key="2">
    <source>
        <dbReference type="ARBA" id="ARBA00008472"/>
    </source>
</evidence>
<accession>A0A6M4H442</accession>
<dbReference type="AlphaFoldDB" id="A0A6M4H442"/>
<feature type="transmembrane region" description="Helical" evidence="12">
    <location>
        <begin position="90"/>
        <end position="111"/>
    </location>
</feature>
<evidence type="ECO:0000256" key="4">
    <source>
        <dbReference type="ARBA" id="ARBA00022475"/>
    </source>
</evidence>
<comment type="similarity">
    <text evidence="2 11">Belongs to the complex I subunit 3 family.</text>
</comment>
<sequence>MNAYVAFLLYLGAILSFVAVTLALNRALGPKPAPTGAKLEPFECGATAIDPRNVGPVSVKYYGVALAFILFDLETVFLILWALAAQPLSTFMLATFGLFLAFLVLILLYFYKTRLLEAVTE</sequence>
<gene>
    <name evidence="13" type="primary">ndhC_1</name>
    <name evidence="13" type="ORF">DSM104440_01013</name>
</gene>
<dbReference type="KEGG" id="upl:DSM104440_01013"/>
<dbReference type="InterPro" id="IPR038430">
    <property type="entry name" value="NDAH_ubi_oxred_su3_sf"/>
</dbReference>
<dbReference type="InParanoid" id="A0A6M4H442"/>
<comment type="subcellular location">
    <subcellularLocation>
        <location evidence="11">Cell membrane</location>
        <topology evidence="11">Multi-pass membrane protein</topology>
    </subcellularLocation>
    <subcellularLocation>
        <location evidence="1">Membrane</location>
    </subcellularLocation>
</comment>
<evidence type="ECO:0000256" key="12">
    <source>
        <dbReference type="SAM" id="Phobius"/>
    </source>
</evidence>
<evidence type="ECO:0000256" key="6">
    <source>
        <dbReference type="ARBA" id="ARBA00022719"/>
    </source>
</evidence>
<evidence type="ECO:0000256" key="7">
    <source>
        <dbReference type="ARBA" id="ARBA00022967"/>
    </source>
</evidence>
<keyword evidence="3" id="KW-0813">Transport</keyword>
<dbReference type="GO" id="GO:0048038">
    <property type="term" value="F:quinone binding"/>
    <property type="evidence" value="ECO:0007669"/>
    <property type="project" value="UniProtKB-KW"/>
</dbReference>
<name>A0A6M4H442_9PROT</name>
<reference evidence="13 14" key="1">
    <citation type="submission" date="2020-04" db="EMBL/GenBank/DDBJ databases">
        <title>Usitatibacter rugosus gen. nov., sp. nov. and Usitatibacter palustris sp. nov., novel members of Usitatibacteraceae fam. nov. within the order Nitrosomonadales isolated from soil.</title>
        <authorList>
            <person name="Huber K.J."/>
            <person name="Neumann-Schaal M."/>
            <person name="Geppert A."/>
            <person name="Luckner M."/>
            <person name="Wanner G."/>
            <person name="Overmann J."/>
        </authorList>
    </citation>
    <scope>NUCLEOTIDE SEQUENCE [LARGE SCALE GENOMIC DNA]</scope>
    <source>
        <strain evidence="13 14">Swamp67</strain>
    </source>
</reference>
<dbReference type="Gene3D" id="1.20.58.1610">
    <property type="entry name" value="NADH:ubiquinone/plastoquinone oxidoreductase, chain 3"/>
    <property type="match status" value="1"/>
</dbReference>
<dbReference type="InterPro" id="IPR000440">
    <property type="entry name" value="NADH_UbQ/plastoQ_OxRdtase_su3"/>
</dbReference>
<keyword evidence="9 11" id="KW-0520">NAD</keyword>
<evidence type="ECO:0000256" key="1">
    <source>
        <dbReference type="ARBA" id="ARBA00004370"/>
    </source>
</evidence>
<evidence type="ECO:0000256" key="3">
    <source>
        <dbReference type="ARBA" id="ARBA00022448"/>
    </source>
</evidence>
<evidence type="ECO:0000256" key="8">
    <source>
        <dbReference type="ARBA" id="ARBA00022989"/>
    </source>
</evidence>